<evidence type="ECO:0000313" key="2">
    <source>
        <dbReference type="EMBL" id="KGO84857.1"/>
    </source>
</evidence>
<evidence type="ECO:0000313" key="3">
    <source>
        <dbReference type="Proteomes" id="UP000030152"/>
    </source>
</evidence>
<feature type="transmembrane region" description="Helical" evidence="1">
    <location>
        <begin position="12"/>
        <end position="32"/>
    </location>
</feature>
<dbReference type="Proteomes" id="UP000030152">
    <property type="component" value="Unassembled WGS sequence"/>
</dbReference>
<proteinExistence type="predicted"/>
<dbReference type="EMBL" id="JRLX01000033">
    <property type="protein sequence ID" value="KGO84857.1"/>
    <property type="molecule type" value="Genomic_DNA"/>
</dbReference>
<dbReference type="RefSeq" id="WP_020215131.1">
    <property type="nucleotide sequence ID" value="NZ_JRLX01000033.1"/>
</dbReference>
<keyword evidence="1" id="KW-0812">Transmembrane</keyword>
<evidence type="ECO:0000256" key="1">
    <source>
        <dbReference type="SAM" id="Phobius"/>
    </source>
</evidence>
<dbReference type="AlphaFoldDB" id="A0A0A2LWV7"/>
<feature type="transmembrane region" description="Helical" evidence="1">
    <location>
        <begin position="116"/>
        <end position="133"/>
    </location>
</feature>
<sequence>MKTTDNYSKGQNAARLLLGTMLIAAGTSHLTFARKEFQAQVPDWVPLKKDTTVVLSGIAEILLGTSIALLKNDRKKVGIAAAGFFAAVFPGNISQFKNRRDAFGLDTDEKRFARLFFQPVLMAWALYGGGVTSKKDKL</sequence>
<name>A0A0A2LWV7_9FLAO</name>
<dbReference type="OrthoDB" id="9788974at2"/>
<gene>
    <name evidence="2" type="ORF">Q765_19290</name>
</gene>
<dbReference type="STRING" id="1121895.GCA_000378485_03953"/>
<keyword evidence="1" id="KW-0472">Membrane</keyword>
<feature type="transmembrane region" description="Helical" evidence="1">
    <location>
        <begin position="77"/>
        <end position="96"/>
    </location>
</feature>
<organism evidence="2 3">
    <name type="scientific">Flavobacterium rivuli WB 3.3-2 = DSM 21788</name>
    <dbReference type="NCBI Taxonomy" id="1121895"/>
    <lineage>
        <taxon>Bacteria</taxon>
        <taxon>Pseudomonadati</taxon>
        <taxon>Bacteroidota</taxon>
        <taxon>Flavobacteriia</taxon>
        <taxon>Flavobacteriales</taxon>
        <taxon>Flavobacteriaceae</taxon>
        <taxon>Flavobacterium</taxon>
    </lineage>
</organism>
<keyword evidence="3" id="KW-1185">Reference proteome</keyword>
<protein>
    <submittedName>
        <fullName evidence="2">Membrane protein</fullName>
    </submittedName>
</protein>
<comment type="caution">
    <text evidence="2">The sequence shown here is derived from an EMBL/GenBank/DDBJ whole genome shotgun (WGS) entry which is preliminary data.</text>
</comment>
<dbReference type="eggNOG" id="COG4270">
    <property type="taxonomic scope" value="Bacteria"/>
</dbReference>
<dbReference type="PANTHER" id="PTHR36974:SF1">
    <property type="entry name" value="DOXX FAMILY MEMBRANE PROTEIN"/>
    <property type="match status" value="1"/>
</dbReference>
<keyword evidence="1" id="KW-1133">Transmembrane helix</keyword>
<dbReference type="PANTHER" id="PTHR36974">
    <property type="entry name" value="MEMBRANE PROTEIN-RELATED"/>
    <property type="match status" value="1"/>
</dbReference>
<reference evidence="2 3" key="1">
    <citation type="submission" date="2013-09" db="EMBL/GenBank/DDBJ databases">
        <authorList>
            <person name="Zeng Z."/>
            <person name="Chen C."/>
        </authorList>
    </citation>
    <scope>NUCLEOTIDE SEQUENCE [LARGE SCALE GENOMIC DNA]</scope>
    <source>
        <strain evidence="2 3">WB 3.3-2</strain>
    </source>
</reference>
<feature type="transmembrane region" description="Helical" evidence="1">
    <location>
        <begin position="52"/>
        <end position="70"/>
    </location>
</feature>
<accession>A0A0A2LWV7</accession>